<evidence type="ECO:0000313" key="2">
    <source>
        <dbReference type="EMBL" id="GIG94069.1"/>
    </source>
</evidence>
<feature type="transmembrane region" description="Helical" evidence="1">
    <location>
        <begin position="38"/>
        <end position="61"/>
    </location>
</feature>
<organism evidence="2 3">
    <name type="scientific">Plantactinospora mayteni</name>
    <dbReference type="NCBI Taxonomy" id="566021"/>
    <lineage>
        <taxon>Bacteria</taxon>
        <taxon>Bacillati</taxon>
        <taxon>Actinomycetota</taxon>
        <taxon>Actinomycetes</taxon>
        <taxon>Micromonosporales</taxon>
        <taxon>Micromonosporaceae</taxon>
        <taxon>Plantactinospora</taxon>
    </lineage>
</organism>
<comment type="caution">
    <text evidence="2">The sequence shown here is derived from an EMBL/GenBank/DDBJ whole genome shotgun (WGS) entry which is preliminary data.</text>
</comment>
<dbReference type="RefSeq" id="WP_203855722.1">
    <property type="nucleotide sequence ID" value="NZ_BAAAZQ010000002.1"/>
</dbReference>
<reference evidence="2 3" key="1">
    <citation type="submission" date="2021-01" db="EMBL/GenBank/DDBJ databases">
        <title>Whole genome shotgun sequence of Plantactinospora mayteni NBRC 109088.</title>
        <authorList>
            <person name="Komaki H."/>
            <person name="Tamura T."/>
        </authorList>
    </citation>
    <scope>NUCLEOTIDE SEQUENCE [LARGE SCALE GENOMIC DNA]</scope>
    <source>
        <strain evidence="2 3">NBRC 109088</strain>
    </source>
</reference>
<evidence type="ECO:0000313" key="3">
    <source>
        <dbReference type="Proteomes" id="UP000621500"/>
    </source>
</evidence>
<dbReference type="Proteomes" id="UP000621500">
    <property type="component" value="Unassembled WGS sequence"/>
</dbReference>
<gene>
    <name evidence="2" type="ORF">Pma05_06420</name>
</gene>
<proteinExistence type="predicted"/>
<keyword evidence="1" id="KW-0472">Membrane</keyword>
<feature type="transmembrane region" description="Helical" evidence="1">
    <location>
        <begin position="67"/>
        <end position="90"/>
    </location>
</feature>
<dbReference type="EMBL" id="BONX01000003">
    <property type="protein sequence ID" value="GIG94069.1"/>
    <property type="molecule type" value="Genomic_DNA"/>
</dbReference>
<evidence type="ECO:0000256" key="1">
    <source>
        <dbReference type="SAM" id="Phobius"/>
    </source>
</evidence>
<evidence type="ECO:0008006" key="4">
    <source>
        <dbReference type="Google" id="ProtNLM"/>
    </source>
</evidence>
<name>A0ABQ4EHE1_9ACTN</name>
<protein>
    <recommendedName>
        <fullName evidence="4">YcxB-like protein domain-containing protein</fullName>
    </recommendedName>
</protein>
<keyword evidence="1" id="KW-1133">Transmembrane helix</keyword>
<accession>A0ABQ4EHE1</accession>
<keyword evidence="3" id="KW-1185">Reference proteome</keyword>
<sequence>MTSENVATGGSTLHYTLTTDDLLDGLAAQSRNFHTPWYLRWPTTLVAPLAVATVVVESVLAGEFSTVVALAVGALLVVLMPVVMGVDFLLRRFLRNPRLIYRLHLWLLVRANPALTQPMTATVSEAGVRVWNVSGEMSSGWSMHPLHVETGRSFVLLASRRRGAAMLVLPKRGLDGADPAPLRALLAAHSGRLG</sequence>
<keyword evidence="1" id="KW-0812">Transmembrane</keyword>